<evidence type="ECO:0000256" key="3">
    <source>
        <dbReference type="ARBA" id="ARBA00022475"/>
    </source>
</evidence>
<name>A0A127A1C8_9MICC</name>
<evidence type="ECO:0000256" key="1">
    <source>
        <dbReference type="ARBA" id="ARBA00004651"/>
    </source>
</evidence>
<evidence type="ECO:0000313" key="7">
    <source>
        <dbReference type="Proteomes" id="UP000070134"/>
    </source>
</evidence>
<keyword evidence="3" id="KW-1003">Cell membrane</keyword>
<dbReference type="InterPro" id="IPR036259">
    <property type="entry name" value="MFS_trans_sf"/>
</dbReference>
<feature type="transmembrane region" description="Helical" evidence="5">
    <location>
        <begin position="67"/>
        <end position="91"/>
    </location>
</feature>
<organism evidence="6 7">
    <name type="scientific">Sinomonas atrocyanea</name>
    <dbReference type="NCBI Taxonomy" id="37927"/>
    <lineage>
        <taxon>Bacteria</taxon>
        <taxon>Bacillati</taxon>
        <taxon>Actinomycetota</taxon>
        <taxon>Actinomycetes</taxon>
        <taxon>Micrococcales</taxon>
        <taxon>Micrococcaceae</taxon>
        <taxon>Sinomonas</taxon>
    </lineage>
</organism>
<accession>A0A127A1C8</accession>
<dbReference type="GO" id="GO:0005886">
    <property type="term" value="C:plasma membrane"/>
    <property type="evidence" value="ECO:0007669"/>
    <property type="project" value="UniProtKB-SubCell"/>
</dbReference>
<keyword evidence="5" id="KW-0472">Membrane</keyword>
<dbReference type="PANTHER" id="PTHR43045:SF1">
    <property type="entry name" value="SHIKIMATE TRANSPORTER"/>
    <property type="match status" value="1"/>
</dbReference>
<dbReference type="EMBL" id="CP014518">
    <property type="protein sequence ID" value="AMM32906.1"/>
    <property type="molecule type" value="Genomic_DNA"/>
</dbReference>
<dbReference type="RefSeq" id="WP_257125750.1">
    <property type="nucleotide sequence ID" value="NZ_CP014518.1"/>
</dbReference>
<evidence type="ECO:0000256" key="5">
    <source>
        <dbReference type="SAM" id="Phobius"/>
    </source>
</evidence>
<sequence length="100" mass="10654">MTTSQDPFGTPNIPPTPHAPGRPPRPVNMISGTIGHFVEWYDWYVYGLLAAVFSGQIFPSHSAFASLIAALLTYAIGFVVRPLSGIIISPWPTGSADGPS</sequence>
<reference evidence="6 7" key="1">
    <citation type="submission" date="2016-02" db="EMBL/GenBank/DDBJ databases">
        <title>Complete genome of Sinomonas atrocyanea KCTC 3377.</title>
        <authorList>
            <person name="Kim K.M."/>
        </authorList>
    </citation>
    <scope>NUCLEOTIDE SEQUENCE [LARGE SCALE GENOMIC DNA]</scope>
    <source>
        <strain evidence="6 7">KCTC 3377</strain>
    </source>
</reference>
<keyword evidence="2" id="KW-0813">Transport</keyword>
<dbReference type="PANTHER" id="PTHR43045">
    <property type="entry name" value="SHIKIMATE TRANSPORTER"/>
    <property type="match status" value="1"/>
</dbReference>
<proteinExistence type="predicted"/>
<evidence type="ECO:0000256" key="2">
    <source>
        <dbReference type="ARBA" id="ARBA00022448"/>
    </source>
</evidence>
<evidence type="ECO:0000256" key="4">
    <source>
        <dbReference type="SAM" id="MobiDB-lite"/>
    </source>
</evidence>
<feature type="compositionally biased region" description="Pro residues" evidence="4">
    <location>
        <begin position="12"/>
        <end position="25"/>
    </location>
</feature>
<keyword evidence="5" id="KW-1133">Transmembrane helix</keyword>
<dbReference type="AlphaFoldDB" id="A0A127A1C8"/>
<dbReference type="Proteomes" id="UP000070134">
    <property type="component" value="Chromosome"/>
</dbReference>
<protein>
    <submittedName>
        <fullName evidence="6">Uncharacterized protein</fullName>
    </submittedName>
</protein>
<keyword evidence="5" id="KW-0812">Transmembrane</keyword>
<keyword evidence="7" id="KW-1185">Reference proteome</keyword>
<evidence type="ECO:0000313" key="6">
    <source>
        <dbReference type="EMBL" id="AMM32906.1"/>
    </source>
</evidence>
<dbReference type="SUPFAM" id="SSF103473">
    <property type="entry name" value="MFS general substrate transporter"/>
    <property type="match status" value="1"/>
</dbReference>
<comment type="subcellular location">
    <subcellularLocation>
        <location evidence="1">Cell membrane</location>
        <topology evidence="1">Multi-pass membrane protein</topology>
    </subcellularLocation>
</comment>
<feature type="region of interest" description="Disordered" evidence="4">
    <location>
        <begin position="1"/>
        <end position="25"/>
    </location>
</feature>
<dbReference type="STRING" id="37927.SA2016_2237"/>
<dbReference type="KEGG" id="satk:SA2016_2237"/>
<gene>
    <name evidence="6" type="ORF">SA2016_2237</name>
</gene>